<dbReference type="Proteomes" id="UP001295794">
    <property type="component" value="Unassembled WGS sequence"/>
</dbReference>
<reference evidence="2" key="1">
    <citation type="submission" date="2023-11" db="EMBL/GenBank/DDBJ databases">
        <authorList>
            <person name="De Vega J J."/>
            <person name="De Vega J J."/>
        </authorList>
    </citation>
    <scope>NUCLEOTIDE SEQUENCE</scope>
</reference>
<sequence>MGLNDTHRFRPPPRVDQCYPVPSCVRQRAIRIACSPRLEGVCARENTPSRVAGLSCGCLRNGRKAPLHPSGPLPHSTSSSQTVTVTEWGLKAPWIRKRRPLSSSLYVSDPCAHMPSPTIPMILSQLALCTVVPGRVPECMQNPFQSEEANQSLLSEIVRSWAQAFSVLIVLSSFVTHATCQDCPSSRAGKFVPIIQQPKKRAQHLLQESRNGAAAMIQAENDELSISGRKTPTLTTKSKPAKTPSDSGYSLSDSPKQLFMWQSPIERVP</sequence>
<evidence type="ECO:0000256" key="1">
    <source>
        <dbReference type="SAM" id="MobiDB-lite"/>
    </source>
</evidence>
<proteinExistence type="predicted"/>
<organism evidence="2 3">
    <name type="scientific">Mycena citricolor</name>
    <dbReference type="NCBI Taxonomy" id="2018698"/>
    <lineage>
        <taxon>Eukaryota</taxon>
        <taxon>Fungi</taxon>
        <taxon>Dikarya</taxon>
        <taxon>Basidiomycota</taxon>
        <taxon>Agaricomycotina</taxon>
        <taxon>Agaricomycetes</taxon>
        <taxon>Agaricomycetidae</taxon>
        <taxon>Agaricales</taxon>
        <taxon>Marasmiineae</taxon>
        <taxon>Mycenaceae</taxon>
        <taxon>Mycena</taxon>
    </lineage>
</organism>
<feature type="region of interest" description="Disordered" evidence="1">
    <location>
        <begin position="220"/>
        <end position="255"/>
    </location>
</feature>
<protein>
    <submittedName>
        <fullName evidence="2">Uncharacterized protein</fullName>
    </submittedName>
</protein>
<evidence type="ECO:0000313" key="2">
    <source>
        <dbReference type="EMBL" id="CAK5263534.1"/>
    </source>
</evidence>
<feature type="compositionally biased region" description="Polar residues" evidence="1">
    <location>
        <begin position="228"/>
        <end position="255"/>
    </location>
</feature>
<gene>
    <name evidence="2" type="ORF">MYCIT1_LOCUS2998</name>
</gene>
<name>A0AAD2GT45_9AGAR</name>
<evidence type="ECO:0000313" key="3">
    <source>
        <dbReference type="Proteomes" id="UP001295794"/>
    </source>
</evidence>
<dbReference type="AlphaFoldDB" id="A0AAD2GT45"/>
<dbReference type="EMBL" id="CAVNYO010000040">
    <property type="protein sequence ID" value="CAK5263534.1"/>
    <property type="molecule type" value="Genomic_DNA"/>
</dbReference>
<keyword evidence="3" id="KW-1185">Reference proteome</keyword>
<accession>A0AAD2GT45</accession>
<comment type="caution">
    <text evidence="2">The sequence shown here is derived from an EMBL/GenBank/DDBJ whole genome shotgun (WGS) entry which is preliminary data.</text>
</comment>